<evidence type="ECO:0000256" key="9">
    <source>
        <dbReference type="SAM" id="Phobius"/>
    </source>
</evidence>
<keyword evidence="5 9" id="KW-1133">Transmembrane helix</keyword>
<comment type="caution">
    <text evidence="11">The sequence shown here is derived from an EMBL/GenBank/DDBJ whole genome shotgun (WGS) entry which is preliminary data.</text>
</comment>
<dbReference type="RefSeq" id="WP_184385084.1">
    <property type="nucleotide sequence ID" value="NZ_JACIDJ010000005.1"/>
</dbReference>
<reference evidence="11 12" key="1">
    <citation type="submission" date="2020-08" db="EMBL/GenBank/DDBJ databases">
        <title>Genomic Encyclopedia of Type Strains, Phase IV (KMG-IV): sequencing the most valuable type-strain genomes for metagenomic binning, comparative biology and taxonomic classification.</title>
        <authorList>
            <person name="Goeker M."/>
        </authorList>
    </citation>
    <scope>NUCLEOTIDE SEQUENCE [LARGE SCALE GENOMIC DNA]</scope>
    <source>
        <strain evidence="11 12">DSM 19979</strain>
    </source>
</reference>
<dbReference type="PANTHER" id="PTHR37461:SF1">
    <property type="entry name" value="ANTI-SIGMA-K FACTOR RSKA"/>
    <property type="match status" value="1"/>
</dbReference>
<evidence type="ECO:0000256" key="4">
    <source>
        <dbReference type="ARBA" id="ARBA00022692"/>
    </source>
</evidence>
<proteinExistence type="predicted"/>
<protein>
    <recommendedName>
        <fullName evidence="8">Regulator of SigK</fullName>
    </recommendedName>
    <alternativeName>
        <fullName evidence="7">Sigma-K anti-sigma factor RskA</fullName>
    </alternativeName>
</protein>
<dbReference type="GO" id="GO:0016989">
    <property type="term" value="F:sigma factor antagonist activity"/>
    <property type="evidence" value="ECO:0007669"/>
    <property type="project" value="TreeGrafter"/>
</dbReference>
<evidence type="ECO:0000313" key="12">
    <source>
        <dbReference type="Proteomes" id="UP000553193"/>
    </source>
</evidence>
<evidence type="ECO:0000256" key="3">
    <source>
        <dbReference type="ARBA" id="ARBA00022475"/>
    </source>
</evidence>
<dbReference type="InterPro" id="IPR041916">
    <property type="entry name" value="Anti_sigma_zinc_sf"/>
</dbReference>
<accession>A0A840AH17</accession>
<feature type="transmembrane region" description="Helical" evidence="9">
    <location>
        <begin position="87"/>
        <end position="109"/>
    </location>
</feature>
<dbReference type="Gene3D" id="1.10.10.1320">
    <property type="entry name" value="Anti-sigma factor, zinc-finger domain"/>
    <property type="match status" value="1"/>
</dbReference>
<keyword evidence="6 9" id="KW-0472">Membrane</keyword>
<evidence type="ECO:0000256" key="6">
    <source>
        <dbReference type="ARBA" id="ARBA00023136"/>
    </source>
</evidence>
<dbReference type="Pfam" id="PF10099">
    <property type="entry name" value="RskA_C"/>
    <property type="match status" value="1"/>
</dbReference>
<dbReference type="GO" id="GO:0006417">
    <property type="term" value="P:regulation of translation"/>
    <property type="evidence" value="ECO:0007669"/>
    <property type="project" value="TreeGrafter"/>
</dbReference>
<keyword evidence="3" id="KW-1003">Cell membrane</keyword>
<sequence length="225" mass="23800">MTPEEREAQNYDELAGEYVLGTLDAREAARVRALMETDRDLAAAVAAWEARLAPLQALAPPEAPPPGLWTRIAESLDPTPAARRWRFPWPAFGIGASAVAAGLAAVLLLRPAPEPALMTVLLTSQDQPAWLVESARGELRLAALNLPPVAPDRVMELWALPQGATAPTSLGLVPEGGRMVVTPRSIRPEPGMLIEITLEPPGGSPIGRPTGPILFIGRLQAAAGS</sequence>
<dbReference type="PANTHER" id="PTHR37461">
    <property type="entry name" value="ANTI-SIGMA-K FACTOR RSKA"/>
    <property type="match status" value="1"/>
</dbReference>
<evidence type="ECO:0000256" key="2">
    <source>
        <dbReference type="ARBA" id="ARBA00004236"/>
    </source>
</evidence>
<name>A0A840AH17_9PROT</name>
<dbReference type="InterPro" id="IPR051474">
    <property type="entry name" value="Anti-sigma-K/W_factor"/>
</dbReference>
<gene>
    <name evidence="11" type="ORF">GGQ83_002827</name>
</gene>
<dbReference type="Proteomes" id="UP000553193">
    <property type="component" value="Unassembled WGS sequence"/>
</dbReference>
<evidence type="ECO:0000256" key="5">
    <source>
        <dbReference type="ARBA" id="ARBA00022989"/>
    </source>
</evidence>
<organism evidence="11 12">
    <name type="scientific">Roseococcus suduntuyensis</name>
    <dbReference type="NCBI Taxonomy" id="455361"/>
    <lineage>
        <taxon>Bacteria</taxon>
        <taxon>Pseudomonadati</taxon>
        <taxon>Pseudomonadota</taxon>
        <taxon>Alphaproteobacteria</taxon>
        <taxon>Acetobacterales</taxon>
        <taxon>Roseomonadaceae</taxon>
        <taxon>Roseococcus</taxon>
    </lineage>
</organism>
<dbReference type="GO" id="GO:0005886">
    <property type="term" value="C:plasma membrane"/>
    <property type="evidence" value="ECO:0007669"/>
    <property type="project" value="UniProtKB-SubCell"/>
</dbReference>
<dbReference type="EMBL" id="JACIDJ010000005">
    <property type="protein sequence ID" value="MBB3899375.1"/>
    <property type="molecule type" value="Genomic_DNA"/>
</dbReference>
<dbReference type="InterPro" id="IPR018764">
    <property type="entry name" value="RskA_C"/>
</dbReference>
<feature type="domain" description="Anti-sigma K factor RskA C-terminal" evidence="10">
    <location>
        <begin position="97"/>
        <end position="213"/>
    </location>
</feature>
<evidence type="ECO:0000313" key="11">
    <source>
        <dbReference type="EMBL" id="MBB3899375.1"/>
    </source>
</evidence>
<evidence type="ECO:0000256" key="1">
    <source>
        <dbReference type="ARBA" id="ARBA00004167"/>
    </source>
</evidence>
<keyword evidence="12" id="KW-1185">Reference proteome</keyword>
<evidence type="ECO:0000256" key="7">
    <source>
        <dbReference type="ARBA" id="ARBA00029829"/>
    </source>
</evidence>
<evidence type="ECO:0000256" key="8">
    <source>
        <dbReference type="ARBA" id="ARBA00030803"/>
    </source>
</evidence>
<comment type="subcellular location">
    <subcellularLocation>
        <location evidence="2">Cell membrane</location>
    </subcellularLocation>
    <subcellularLocation>
        <location evidence="1">Membrane</location>
        <topology evidence="1">Single-pass membrane protein</topology>
    </subcellularLocation>
</comment>
<keyword evidence="4 9" id="KW-0812">Transmembrane</keyword>
<evidence type="ECO:0000259" key="10">
    <source>
        <dbReference type="Pfam" id="PF10099"/>
    </source>
</evidence>
<dbReference type="AlphaFoldDB" id="A0A840AH17"/>